<dbReference type="Proteomes" id="UP001152797">
    <property type="component" value="Unassembled WGS sequence"/>
</dbReference>
<evidence type="ECO:0000256" key="3">
    <source>
        <dbReference type="ARBA" id="ARBA00023123"/>
    </source>
</evidence>
<dbReference type="Pfam" id="PF00063">
    <property type="entry name" value="Myosin_head"/>
    <property type="match status" value="1"/>
</dbReference>
<accession>A0A9P1G451</accession>
<dbReference type="PROSITE" id="PS51456">
    <property type="entry name" value="MYOSIN_MOTOR"/>
    <property type="match status" value="1"/>
</dbReference>
<gene>
    <name evidence="10" type="ORF">C1SCF055_LOCUS25137</name>
</gene>
<evidence type="ECO:0000259" key="9">
    <source>
        <dbReference type="PROSITE" id="PS51456"/>
    </source>
</evidence>
<evidence type="ECO:0000256" key="2">
    <source>
        <dbReference type="ARBA" id="ARBA00022840"/>
    </source>
</evidence>
<dbReference type="Gene3D" id="1.20.58.530">
    <property type="match status" value="1"/>
</dbReference>
<feature type="domain" description="Myosin motor" evidence="9">
    <location>
        <begin position="59"/>
        <end position="761"/>
    </location>
</feature>
<dbReference type="GO" id="GO:0016459">
    <property type="term" value="C:myosin complex"/>
    <property type="evidence" value="ECO:0007669"/>
    <property type="project" value="UniProtKB-KW"/>
</dbReference>
<dbReference type="SUPFAM" id="SSF52540">
    <property type="entry name" value="P-loop containing nucleoside triphosphate hydrolases"/>
    <property type="match status" value="1"/>
</dbReference>
<dbReference type="EMBL" id="CAMXCT030002557">
    <property type="protein sequence ID" value="CAL4786183.1"/>
    <property type="molecule type" value="Genomic_DNA"/>
</dbReference>
<organism evidence="10">
    <name type="scientific">Cladocopium goreaui</name>
    <dbReference type="NCBI Taxonomy" id="2562237"/>
    <lineage>
        <taxon>Eukaryota</taxon>
        <taxon>Sar</taxon>
        <taxon>Alveolata</taxon>
        <taxon>Dinophyceae</taxon>
        <taxon>Suessiales</taxon>
        <taxon>Symbiodiniaceae</taxon>
        <taxon>Cladocopium</taxon>
    </lineage>
</organism>
<dbReference type="InterPro" id="IPR036961">
    <property type="entry name" value="Kinesin_motor_dom_sf"/>
</dbReference>
<dbReference type="SMART" id="SM00242">
    <property type="entry name" value="MYSc"/>
    <property type="match status" value="1"/>
</dbReference>
<dbReference type="PRINTS" id="PR00193">
    <property type="entry name" value="MYOSINHEAVY"/>
</dbReference>
<feature type="region of interest" description="Actin-binding" evidence="6">
    <location>
        <begin position="642"/>
        <end position="664"/>
    </location>
</feature>
<proteinExistence type="inferred from homology"/>
<evidence type="ECO:0000256" key="8">
    <source>
        <dbReference type="SAM" id="MobiDB-lite"/>
    </source>
</evidence>
<dbReference type="InterPro" id="IPR001609">
    <property type="entry name" value="Myosin_head_motor_dom-like"/>
</dbReference>
<dbReference type="OrthoDB" id="312459at2759"/>
<evidence type="ECO:0000313" key="11">
    <source>
        <dbReference type="EMBL" id="CAL1152246.1"/>
    </source>
</evidence>
<dbReference type="GO" id="GO:0005886">
    <property type="term" value="C:plasma membrane"/>
    <property type="evidence" value="ECO:0007669"/>
    <property type="project" value="TreeGrafter"/>
</dbReference>
<dbReference type="Gene3D" id="1.10.10.820">
    <property type="match status" value="1"/>
</dbReference>
<feature type="region of interest" description="Disordered" evidence="8">
    <location>
        <begin position="1122"/>
        <end position="1141"/>
    </location>
</feature>
<sequence>MRSRSRFQVNDLVYVPCQGKAVPFSSGVVVEVTDQVVVLTDDGCHSCAPDELRLRFDGESCQDNTSLVYLNDASILQNLKARHQEDAIYTYTASVLLAVNPYHNVEGLYSQDQCARYRGKHIGALPPHPYAIADAAYRALVREHKNQAFIISGESGAGKTETAKIVMQYLGFVSGSSSSITAQIQQRILQAQPILESFGNAVTMRNNNSSRFGKYNRIFFDETGTLVDAGVTTYLLESSRVVTHGNLERSYHCFYEMLSGLAEEKLSQWQLSREKQYIILSSDTKPSEVTKDQAEYERTWHIQFQERDQKNFQRLCDALRVVGFSEEDMDSIFQVLAGLVHLGDLSLAERDEGQESSSVELDEEILEKAAGLLGMDADELSSALRRRKVRVLHPGRESVHEVPRTTSQFRHALHSLIKALYKRLFERLVDRINGSFQELSSQSEDDFHRREIGILDIYGFERLQRNSFEQLCINLANERLQQYFVENVLMAEQDLYRREGLPWPGLVLPDSSPVVSAIGHTFRILDEYSQQLAKGFEKTDESFCQKTVDEAQKDPARREFLRQLRVSKRRPTAVNEGFMVKHYAGLVEYNTKGWLDKNNDRLLPDCEELIGSSSFELVASLKDEDMGKAPFRSISKKYCTDLENLLQTLSSCQLHYIRCFKPNDFQKAGVFDETLVLDQIVQCGTVELVKLMHDGYPNRCRFQEMLRFRDLLPESFQRYGTRTFIEALLLAYDVPVEDWALGMSRVFLRAGQLKALEDLRSAGAAPDPEKLKIIMRQIIRKKWVRAVHAIGLCRYLPEFLAAIRLKRAEQALATKALLVGRLHSLLEAARSRLWEKRQRALRRWRVAFYTVSLARSLMVQARARRLQKAMRKFWLLRTRLHEWATNKAEEAVLEAERRAAEEERLEAERQKAEEQARQAEARRRAEEEARLEEQRRVAEEEARQAEARRRAEEEARLECCRAENEERRMPLMDVPSPCRSSPRGRQLQSYEAVQVVEEPEEDPILDVNVSDLEGNLGPFLKNLLERQCQLVEKEVEKRQNALISQMDALMDRQSLIQARMDDLDRHGFKEASSWGTPPRAVDTPPIKTSPFSSATQEKARRFEDNRENLAEQRQYLMADLHNHPSPVRRTPRTPDTGSVRYGDREKCLDTFRRSVAVELDEQPYVSTGCITPEKEECTRLQREWWGQQRRYLMKELEKDRGLGGHGHSWTPPSNKSPGPLSSALR</sequence>
<dbReference type="EMBL" id="CAMXCT020002557">
    <property type="protein sequence ID" value="CAL1152246.1"/>
    <property type="molecule type" value="Genomic_DNA"/>
</dbReference>
<dbReference type="GO" id="GO:0051015">
    <property type="term" value="F:actin filament binding"/>
    <property type="evidence" value="ECO:0007669"/>
    <property type="project" value="TreeGrafter"/>
</dbReference>
<evidence type="ECO:0000313" key="10">
    <source>
        <dbReference type="EMBL" id="CAI3998871.1"/>
    </source>
</evidence>
<keyword evidence="1 6" id="KW-0547">Nucleotide-binding</keyword>
<comment type="caution">
    <text evidence="10">The sequence shown here is derived from an EMBL/GenBank/DDBJ whole genome shotgun (WGS) entry which is preliminary data.</text>
</comment>
<dbReference type="Gene3D" id="1.20.120.720">
    <property type="entry name" value="Myosin VI head, motor domain, U50 subdomain"/>
    <property type="match status" value="1"/>
</dbReference>
<keyword evidence="7" id="KW-0175">Coiled coil</keyword>
<evidence type="ECO:0000313" key="12">
    <source>
        <dbReference type="EMBL" id="CAL4786183.1"/>
    </source>
</evidence>
<evidence type="ECO:0000256" key="5">
    <source>
        <dbReference type="ARBA" id="ARBA00023203"/>
    </source>
</evidence>
<feature type="binding site" evidence="6">
    <location>
        <begin position="153"/>
        <end position="160"/>
    </location>
    <ligand>
        <name>ATP</name>
        <dbReference type="ChEBI" id="CHEBI:30616"/>
    </ligand>
</feature>
<reference evidence="11" key="2">
    <citation type="submission" date="2024-04" db="EMBL/GenBank/DDBJ databases">
        <authorList>
            <person name="Chen Y."/>
            <person name="Shah S."/>
            <person name="Dougan E. K."/>
            <person name="Thang M."/>
            <person name="Chan C."/>
        </authorList>
    </citation>
    <scope>NUCLEOTIDE SEQUENCE [LARGE SCALE GENOMIC DNA]</scope>
</reference>
<dbReference type="GO" id="GO:0007015">
    <property type="term" value="P:actin filament organization"/>
    <property type="evidence" value="ECO:0007669"/>
    <property type="project" value="TreeGrafter"/>
</dbReference>
<dbReference type="PANTHER" id="PTHR13140:SF745">
    <property type="entry name" value="UNCONVENTIONAL MYOSIN-VI"/>
    <property type="match status" value="1"/>
</dbReference>
<keyword evidence="4 6" id="KW-0505">Motor protein</keyword>
<keyword evidence="13" id="KW-1185">Reference proteome</keyword>
<evidence type="ECO:0000256" key="4">
    <source>
        <dbReference type="ARBA" id="ARBA00023175"/>
    </source>
</evidence>
<comment type="similarity">
    <text evidence="6">Belongs to the TRAFAC class myosin-kinesin ATPase superfamily. Myosin family.</text>
</comment>
<dbReference type="GO" id="GO:0005524">
    <property type="term" value="F:ATP binding"/>
    <property type="evidence" value="ECO:0007669"/>
    <property type="project" value="UniProtKB-UniRule"/>
</dbReference>
<evidence type="ECO:0000256" key="7">
    <source>
        <dbReference type="SAM" id="Coils"/>
    </source>
</evidence>
<dbReference type="EMBL" id="CAMXCT010002557">
    <property type="protein sequence ID" value="CAI3998871.1"/>
    <property type="molecule type" value="Genomic_DNA"/>
</dbReference>
<feature type="region of interest" description="Disordered" evidence="8">
    <location>
        <begin position="1069"/>
        <end position="1100"/>
    </location>
</feature>
<dbReference type="Gene3D" id="3.40.850.10">
    <property type="entry name" value="Kinesin motor domain"/>
    <property type="match status" value="1"/>
</dbReference>
<evidence type="ECO:0000256" key="1">
    <source>
        <dbReference type="ARBA" id="ARBA00022741"/>
    </source>
</evidence>
<evidence type="ECO:0000313" key="13">
    <source>
        <dbReference type="Proteomes" id="UP001152797"/>
    </source>
</evidence>
<dbReference type="AlphaFoldDB" id="A0A9P1G451"/>
<evidence type="ECO:0000256" key="6">
    <source>
        <dbReference type="PROSITE-ProRule" id="PRU00782"/>
    </source>
</evidence>
<reference evidence="10" key="1">
    <citation type="submission" date="2022-10" db="EMBL/GenBank/DDBJ databases">
        <authorList>
            <person name="Chen Y."/>
            <person name="Dougan E. K."/>
            <person name="Chan C."/>
            <person name="Rhodes N."/>
            <person name="Thang M."/>
        </authorList>
    </citation>
    <scope>NUCLEOTIDE SEQUENCE</scope>
</reference>
<dbReference type="GO" id="GO:0030048">
    <property type="term" value="P:actin filament-based movement"/>
    <property type="evidence" value="ECO:0007669"/>
    <property type="project" value="TreeGrafter"/>
</dbReference>
<dbReference type="PANTHER" id="PTHR13140">
    <property type="entry name" value="MYOSIN"/>
    <property type="match status" value="1"/>
</dbReference>
<feature type="region of interest" description="Disordered" evidence="8">
    <location>
        <begin position="1196"/>
        <end position="1225"/>
    </location>
</feature>
<dbReference type="GO" id="GO:0000146">
    <property type="term" value="F:microfilament motor activity"/>
    <property type="evidence" value="ECO:0007669"/>
    <property type="project" value="TreeGrafter"/>
</dbReference>
<keyword evidence="2 6" id="KW-0067">ATP-binding</keyword>
<dbReference type="CDD" id="cd00124">
    <property type="entry name" value="MYSc"/>
    <property type="match status" value="1"/>
</dbReference>
<feature type="coiled-coil region" evidence="7">
    <location>
        <begin position="885"/>
        <end position="957"/>
    </location>
</feature>
<keyword evidence="5 6" id="KW-0009">Actin-binding</keyword>
<name>A0A9P1G451_9DINO</name>
<keyword evidence="3 6" id="KW-0518">Myosin</keyword>
<protein>
    <submittedName>
        <fullName evidence="12">Myosin-6</fullName>
    </submittedName>
</protein>
<dbReference type="Gene3D" id="1.20.5.4820">
    <property type="match status" value="1"/>
</dbReference>
<dbReference type="InterPro" id="IPR027417">
    <property type="entry name" value="P-loop_NTPase"/>
</dbReference>
<dbReference type="GO" id="GO:0030139">
    <property type="term" value="C:endocytic vesicle"/>
    <property type="evidence" value="ECO:0007669"/>
    <property type="project" value="TreeGrafter"/>
</dbReference>